<dbReference type="SUPFAM" id="SSF53756">
    <property type="entry name" value="UDP-Glycosyltransferase/glycogen phosphorylase"/>
    <property type="match status" value="1"/>
</dbReference>
<dbReference type="PANTHER" id="PTHR48044:SF39">
    <property type="entry name" value="GLYCOSYLTRANSFERASE"/>
    <property type="match status" value="1"/>
</dbReference>
<dbReference type="InterPro" id="IPR035595">
    <property type="entry name" value="UDP_glycos_trans_CS"/>
</dbReference>
<reference evidence="6" key="1">
    <citation type="submission" date="2019-12" db="EMBL/GenBank/DDBJ databases">
        <authorList>
            <person name="Scholes J."/>
        </authorList>
    </citation>
    <scope>NUCLEOTIDE SEQUENCE</scope>
</reference>
<protein>
    <recommendedName>
        <fullName evidence="5">Glycosyltransferase</fullName>
        <ecNumber evidence="5">2.4.1.-</ecNumber>
    </recommendedName>
</protein>
<evidence type="ECO:0000313" key="6">
    <source>
        <dbReference type="EMBL" id="CAA0837459.1"/>
    </source>
</evidence>
<evidence type="ECO:0000256" key="1">
    <source>
        <dbReference type="ARBA" id="ARBA00009995"/>
    </source>
</evidence>
<dbReference type="OrthoDB" id="5835829at2759"/>
<dbReference type="FunFam" id="3.40.50.2000:FF:000060">
    <property type="entry name" value="Glycosyltransferase"/>
    <property type="match status" value="1"/>
</dbReference>
<keyword evidence="3 4" id="KW-0808">Transferase</keyword>
<gene>
    <name evidence="6" type="ORF">SHERM_04424</name>
</gene>
<comment type="caution">
    <text evidence="6">The sequence shown here is derived from an EMBL/GenBank/DDBJ whole genome shotgun (WGS) entry which is preliminary data.</text>
</comment>
<proteinExistence type="inferred from homology"/>
<sequence length="456" mass="50552">MKNSKEIKIVMFPWLGYGHITPFLELGTKIAASRANVKVYLVSTLATLSSIEQKITTTAGRRSINLVPLLLPSSPGLPRSLHTTNGLPPNLMPSLKSALQSPEAMDGFSDILTDLSPDLIVYDFLQPWIPALARDHGIPAVQFVTCSCTMASVMCHYSKYPSGDRAYPFPEIQFRDYESAREVGKLLECANDPVEREMVFRGIEESCGVVLFKGFREIEAPYIDYAGSLVSKRFIPVGPLVQEPVGPVEKRDLDIFEWLDSKERKSTVFVSFGSEYFLSRDDMDEIALGLELSGVNFIWVVRFPKVEGEELAGALPGWFLDRVRATGRGNIVLGWAPQARILGHENVGGFVSHCGWNSVMESMTMGVPIVAMPMHLDQPVNARLVENVGVGVEVVREKDGRLLGEALAEAVRRVMVEDSGEVFRRAAAGMKARLAERKDEEIHEVVRELTALLDKE</sequence>
<name>A0A9N7NTB4_STRHE</name>
<evidence type="ECO:0000313" key="7">
    <source>
        <dbReference type="Proteomes" id="UP001153555"/>
    </source>
</evidence>
<dbReference type="EC" id="2.4.1.-" evidence="5"/>
<keyword evidence="2 4" id="KW-0328">Glycosyltransferase</keyword>
<dbReference type="GO" id="GO:0016138">
    <property type="term" value="P:glycoside biosynthetic process"/>
    <property type="evidence" value="ECO:0007669"/>
    <property type="project" value="UniProtKB-ARBA"/>
</dbReference>
<dbReference type="GO" id="GO:0008194">
    <property type="term" value="F:UDP-glycosyltransferase activity"/>
    <property type="evidence" value="ECO:0007669"/>
    <property type="project" value="InterPro"/>
</dbReference>
<evidence type="ECO:0000256" key="4">
    <source>
        <dbReference type="RuleBase" id="RU003718"/>
    </source>
</evidence>
<evidence type="ECO:0000256" key="3">
    <source>
        <dbReference type="ARBA" id="ARBA00022679"/>
    </source>
</evidence>
<dbReference type="PROSITE" id="PS00375">
    <property type="entry name" value="UDPGT"/>
    <property type="match status" value="1"/>
</dbReference>
<dbReference type="Proteomes" id="UP001153555">
    <property type="component" value="Unassembled WGS sequence"/>
</dbReference>
<dbReference type="CDD" id="cd03784">
    <property type="entry name" value="GT1_Gtf-like"/>
    <property type="match status" value="1"/>
</dbReference>
<dbReference type="PANTHER" id="PTHR48044">
    <property type="entry name" value="GLYCOSYLTRANSFERASE"/>
    <property type="match status" value="1"/>
</dbReference>
<dbReference type="Pfam" id="PF00201">
    <property type="entry name" value="UDPGT"/>
    <property type="match status" value="1"/>
</dbReference>
<organism evidence="6 7">
    <name type="scientific">Striga hermonthica</name>
    <name type="common">Purple witchweed</name>
    <name type="synonym">Buchnera hermonthica</name>
    <dbReference type="NCBI Taxonomy" id="68872"/>
    <lineage>
        <taxon>Eukaryota</taxon>
        <taxon>Viridiplantae</taxon>
        <taxon>Streptophyta</taxon>
        <taxon>Embryophyta</taxon>
        <taxon>Tracheophyta</taxon>
        <taxon>Spermatophyta</taxon>
        <taxon>Magnoliopsida</taxon>
        <taxon>eudicotyledons</taxon>
        <taxon>Gunneridae</taxon>
        <taxon>Pentapetalae</taxon>
        <taxon>asterids</taxon>
        <taxon>lamiids</taxon>
        <taxon>Lamiales</taxon>
        <taxon>Orobanchaceae</taxon>
        <taxon>Buchnereae</taxon>
        <taxon>Striga</taxon>
    </lineage>
</organism>
<dbReference type="EMBL" id="CACSLK010030184">
    <property type="protein sequence ID" value="CAA0837459.1"/>
    <property type="molecule type" value="Genomic_DNA"/>
</dbReference>
<dbReference type="Gene3D" id="3.40.50.2000">
    <property type="entry name" value="Glycogen Phosphorylase B"/>
    <property type="match status" value="2"/>
</dbReference>
<accession>A0A9N7NTB4</accession>
<evidence type="ECO:0000256" key="5">
    <source>
        <dbReference type="RuleBase" id="RU362057"/>
    </source>
</evidence>
<dbReference type="InterPro" id="IPR002213">
    <property type="entry name" value="UDP_glucos_trans"/>
</dbReference>
<dbReference type="AlphaFoldDB" id="A0A9N7NTB4"/>
<keyword evidence="7" id="KW-1185">Reference proteome</keyword>
<evidence type="ECO:0000256" key="2">
    <source>
        <dbReference type="ARBA" id="ARBA00022676"/>
    </source>
</evidence>
<comment type="similarity">
    <text evidence="1 4">Belongs to the UDP-glycosyltransferase family.</text>
</comment>